<accession>A0A699I0I8</accession>
<comment type="caution">
    <text evidence="2">The sequence shown here is derived from an EMBL/GenBank/DDBJ whole genome shotgun (WGS) entry which is preliminary data.</text>
</comment>
<dbReference type="Gene3D" id="3.10.10.10">
    <property type="entry name" value="HIV Type 1 Reverse Transcriptase, subunit A, domain 1"/>
    <property type="match status" value="1"/>
</dbReference>
<dbReference type="InterPro" id="IPR043502">
    <property type="entry name" value="DNA/RNA_pol_sf"/>
</dbReference>
<keyword evidence="2" id="KW-0808">Transferase</keyword>
<sequence>MPPKSRPLTQAAIKRMITQRVNEALTADRARQANVSGASGSGQGLSENIKGEVTSSKPANLSEAVRMAYKLMEKKVFSHLIDINPDKLNVSYEVELAGEKVVSTNTVLRGCTPNLVNHLFEINLIPTELGTFDVIIGMDWLAEYDAVIAYGKKVVRIPCGDKTLIVEGDKGPSRLKKSKEKHLEDVPVIRNFPKVRPDDFLRLPPPRQVEFKFDLVLRSALVARAPYRLSPSEMKEMSVQLQELLEKGFICPSSSP</sequence>
<protein>
    <submittedName>
        <fullName evidence="2">Putative reverse transcriptase domain-containing protein</fullName>
    </submittedName>
</protein>
<dbReference type="InterPro" id="IPR032567">
    <property type="entry name" value="RTL1-rel"/>
</dbReference>
<dbReference type="PANTHER" id="PTHR15503:SF45">
    <property type="entry name" value="RNA-DIRECTED DNA POLYMERASE HOMOLOG"/>
    <property type="match status" value="1"/>
</dbReference>
<reference evidence="2" key="1">
    <citation type="journal article" date="2019" name="Sci. Rep.">
        <title>Draft genome of Tanacetum cinerariifolium, the natural source of mosquito coil.</title>
        <authorList>
            <person name="Yamashiro T."/>
            <person name="Shiraishi A."/>
            <person name="Satake H."/>
            <person name="Nakayama K."/>
        </authorList>
    </citation>
    <scope>NUCLEOTIDE SEQUENCE</scope>
</reference>
<feature type="region of interest" description="Disordered" evidence="1">
    <location>
        <begin position="31"/>
        <end position="53"/>
    </location>
</feature>
<gene>
    <name evidence="2" type="ORF">Tci_478371</name>
</gene>
<proteinExistence type="predicted"/>
<evidence type="ECO:0000256" key="1">
    <source>
        <dbReference type="SAM" id="MobiDB-lite"/>
    </source>
</evidence>
<name>A0A699I0I8_TANCI</name>
<dbReference type="EMBL" id="BKCJ010237121">
    <property type="protein sequence ID" value="GEZ06398.1"/>
    <property type="molecule type" value="Genomic_DNA"/>
</dbReference>
<dbReference type="PANTHER" id="PTHR15503">
    <property type="entry name" value="LDOC1 RELATED"/>
    <property type="match status" value="1"/>
</dbReference>
<dbReference type="InterPro" id="IPR021109">
    <property type="entry name" value="Peptidase_aspartic_dom_sf"/>
</dbReference>
<keyword evidence="2" id="KW-0548">Nucleotidyltransferase</keyword>
<keyword evidence="2" id="KW-0695">RNA-directed DNA polymerase</keyword>
<evidence type="ECO:0000313" key="2">
    <source>
        <dbReference type="EMBL" id="GEZ06398.1"/>
    </source>
</evidence>
<organism evidence="2">
    <name type="scientific">Tanacetum cinerariifolium</name>
    <name type="common">Dalmatian daisy</name>
    <name type="synonym">Chrysanthemum cinerariifolium</name>
    <dbReference type="NCBI Taxonomy" id="118510"/>
    <lineage>
        <taxon>Eukaryota</taxon>
        <taxon>Viridiplantae</taxon>
        <taxon>Streptophyta</taxon>
        <taxon>Embryophyta</taxon>
        <taxon>Tracheophyta</taxon>
        <taxon>Spermatophyta</taxon>
        <taxon>Magnoliopsida</taxon>
        <taxon>eudicotyledons</taxon>
        <taxon>Gunneridae</taxon>
        <taxon>Pentapetalae</taxon>
        <taxon>asterids</taxon>
        <taxon>campanulids</taxon>
        <taxon>Asterales</taxon>
        <taxon>Asteraceae</taxon>
        <taxon>Asteroideae</taxon>
        <taxon>Anthemideae</taxon>
        <taxon>Anthemidinae</taxon>
        <taxon>Tanacetum</taxon>
    </lineage>
</organism>
<dbReference type="SUPFAM" id="SSF56672">
    <property type="entry name" value="DNA/RNA polymerases"/>
    <property type="match status" value="1"/>
</dbReference>
<dbReference type="Gene3D" id="2.40.70.10">
    <property type="entry name" value="Acid Proteases"/>
    <property type="match status" value="1"/>
</dbReference>
<dbReference type="AlphaFoldDB" id="A0A699I0I8"/>
<dbReference type="GO" id="GO:0003964">
    <property type="term" value="F:RNA-directed DNA polymerase activity"/>
    <property type="evidence" value="ECO:0007669"/>
    <property type="project" value="UniProtKB-KW"/>
</dbReference>
<dbReference type="Pfam" id="PF08284">
    <property type="entry name" value="RVP_2"/>
    <property type="match status" value="1"/>
</dbReference>